<dbReference type="InterPro" id="IPR045079">
    <property type="entry name" value="Oxoprolinase-like"/>
</dbReference>
<dbReference type="Proteomes" id="UP000054270">
    <property type="component" value="Unassembled WGS sequence"/>
</dbReference>
<evidence type="ECO:0000313" key="6">
    <source>
        <dbReference type="Proteomes" id="UP000054270"/>
    </source>
</evidence>
<feature type="domain" description="Hydantoinase A/oxoprolinase" evidence="1">
    <location>
        <begin position="210"/>
        <end position="393"/>
    </location>
</feature>
<keyword evidence="6" id="KW-1185">Reference proteome</keyword>
<dbReference type="InterPro" id="IPR008040">
    <property type="entry name" value="Hydant_A_N"/>
</dbReference>
<dbReference type="Pfam" id="PF06032">
    <property type="entry name" value="S-Me-THD_N"/>
    <property type="match status" value="1"/>
</dbReference>
<evidence type="ECO:0000259" key="3">
    <source>
        <dbReference type="Pfam" id="PF06032"/>
    </source>
</evidence>
<dbReference type="Pfam" id="PF20906">
    <property type="entry name" value="S-Me-THD_C"/>
    <property type="match status" value="1"/>
</dbReference>
<proteinExistence type="predicted"/>
<dbReference type="PANTHER" id="PTHR11365">
    <property type="entry name" value="5-OXOPROLINASE RELATED"/>
    <property type="match status" value="1"/>
</dbReference>
<feature type="domain" description="S-Me-THD N-terminal" evidence="3">
    <location>
        <begin position="602"/>
        <end position="761"/>
    </location>
</feature>
<name>A0A0D2NB68_HYPSF</name>
<feature type="domain" description="Hydantoinase/oxoprolinase N-terminal" evidence="2">
    <location>
        <begin position="7"/>
        <end position="189"/>
    </location>
</feature>
<dbReference type="Gene3D" id="2.40.390.10">
    <property type="entry name" value="CV3147-like"/>
    <property type="match status" value="1"/>
</dbReference>
<gene>
    <name evidence="5" type="ORF">HYPSUDRAFT_71414</name>
</gene>
<dbReference type="Pfam" id="PF05378">
    <property type="entry name" value="Hydant_A_N"/>
    <property type="match status" value="1"/>
</dbReference>
<dbReference type="InterPro" id="IPR043129">
    <property type="entry name" value="ATPase_NBD"/>
</dbReference>
<dbReference type="PANTHER" id="PTHR11365:SF10">
    <property type="entry name" value="HYDANTOINASE_OXOPROLINASE"/>
    <property type="match status" value="1"/>
</dbReference>
<dbReference type="InterPro" id="IPR027479">
    <property type="entry name" value="S-Me-THD_N_sf"/>
</dbReference>
<dbReference type="AlphaFoldDB" id="A0A0D2NB68"/>
<dbReference type="FunFam" id="3.40.1610.10:FF:000001">
    <property type="entry name" value="Hydantoinase, putative"/>
    <property type="match status" value="1"/>
</dbReference>
<dbReference type="Gene3D" id="3.40.1610.10">
    <property type="entry name" value="CV3147-like domain"/>
    <property type="match status" value="1"/>
</dbReference>
<dbReference type="OMA" id="VRKGFTW"/>
<evidence type="ECO:0008006" key="7">
    <source>
        <dbReference type="Google" id="ProtNLM"/>
    </source>
</evidence>
<evidence type="ECO:0000313" key="5">
    <source>
        <dbReference type="EMBL" id="KJA16404.1"/>
    </source>
</evidence>
<dbReference type="EMBL" id="KN817622">
    <property type="protein sequence ID" value="KJA16404.1"/>
    <property type="molecule type" value="Genomic_DNA"/>
</dbReference>
<dbReference type="InterPro" id="IPR010318">
    <property type="entry name" value="S-Me-THD_N"/>
</dbReference>
<dbReference type="Pfam" id="PF01968">
    <property type="entry name" value="Hydantoinase_A"/>
    <property type="match status" value="1"/>
</dbReference>
<accession>A0A0D2NB68</accession>
<dbReference type="STRING" id="945553.A0A0D2NB68"/>
<dbReference type="InterPro" id="IPR048350">
    <property type="entry name" value="S-Me-THD-like_C"/>
</dbReference>
<feature type="domain" description="S-Me-THD-like C-terminal" evidence="4">
    <location>
        <begin position="765"/>
        <end position="984"/>
    </location>
</feature>
<protein>
    <recommendedName>
        <fullName evidence="7">Hydantoinase/oxoprolinase</fullName>
    </recommendedName>
</protein>
<dbReference type="InterPro" id="IPR002821">
    <property type="entry name" value="Hydantoinase_A"/>
</dbReference>
<evidence type="ECO:0000259" key="2">
    <source>
        <dbReference type="Pfam" id="PF05378"/>
    </source>
</evidence>
<evidence type="ECO:0000259" key="4">
    <source>
        <dbReference type="Pfam" id="PF20906"/>
    </source>
</evidence>
<dbReference type="SUPFAM" id="SSF53067">
    <property type="entry name" value="Actin-like ATPase domain"/>
    <property type="match status" value="2"/>
</dbReference>
<organism evidence="5 6">
    <name type="scientific">Hypholoma sublateritium (strain FD-334 SS-4)</name>
    <dbReference type="NCBI Taxonomy" id="945553"/>
    <lineage>
        <taxon>Eukaryota</taxon>
        <taxon>Fungi</taxon>
        <taxon>Dikarya</taxon>
        <taxon>Basidiomycota</taxon>
        <taxon>Agaricomycotina</taxon>
        <taxon>Agaricomycetes</taxon>
        <taxon>Agaricomycetidae</taxon>
        <taxon>Agaricales</taxon>
        <taxon>Agaricineae</taxon>
        <taxon>Strophariaceae</taxon>
        <taxon>Hypholoma</taxon>
    </lineage>
</organism>
<dbReference type="GO" id="GO:0016787">
    <property type="term" value="F:hydrolase activity"/>
    <property type="evidence" value="ECO:0007669"/>
    <property type="project" value="InterPro"/>
</dbReference>
<dbReference type="InterPro" id="IPR024071">
    <property type="entry name" value="S-Me-THD_C_sf"/>
</dbReference>
<dbReference type="SUPFAM" id="SSF160991">
    <property type="entry name" value="CV3147-like"/>
    <property type="match status" value="1"/>
</dbReference>
<evidence type="ECO:0000259" key="1">
    <source>
        <dbReference type="Pfam" id="PF01968"/>
    </source>
</evidence>
<sequence>MIGRRYRIGVDVGGTNTDSVIIDITRRDDPTRGVLASFKHETTPDVTTGIENAVREVLKASGIQPGCSDIIGLTIGTTHFINAVVQLDSARLAKVAVIRLAAPYTTECPSFIDFPVDLRRLLEGHTAIINGGLQIDGRVINNVEESELLQQADIIKAKGLTNIAIIGIFSPLDFDGKQEYRARDILRRALGPAANIVCSCDVGHVGFLERENASILNASITAFAQRTIRAYRKALRRLGLTCGLYLTQNDGTLTKADEAARLPIRTFASGATNSMRGASYLAGIDLVPKDARDGKSIIVVDVGGTTTDVGVLLPSGYPRQAAAFIEVAGVRTNFSMPDVQSIGLGGGSRVRSSQDGKVSVGPDSVGHHLTTDSLVFGGTQLTTTDIAVRAGSLSGVGSIEAVIHIEEEVVTRAQASIKWLLETAIDRMKTSPEDCDVLLVGGGSIIAPLKLKGVKRMIIPKHHEVANAVGAAIASVSGEVDTIEILQGQSLTDALQRIKERAIEEAVNTGAVRGSVGVVDINILPVQYVTNQATRIIVRAVGELGQDGGMASLVGNLQDEQDDTEDEPELEPVVHEPTPRKHIDYLTYIPHIQGDVWVLSETDLFFIMEGCGILGTGGGGSPYPAYLICRQMLRDGGSIRIIDHTSLPDNTLLARGGFMGSPSVGSERIRSGEHLRMAGLELAKYCGVKKFGATLCDEIGGSNGMQSLQMSTYYGVPALDGDLMGRAYPMLNQVLPAVYDRPNALIPCSLNDGSNNTVLLTTVKNEHFVESIMRVVTTEMGSSAALCPPPLALSDARDYGVTRSQSQAWRMGRAVAICRQINDMKGVAKSILKLQNGVCLFVGKIIDVSREVRAGFTWGQVRIARLRADEIEDGDDLDSACDVLASAGDAEATMLIPFQNENLCAYLEHTDSEGAINRKVVASVPDLITILDSQSGSHLGTPEYSYGLRVTVIALAGHPLWRSEHGLRVGGPAAFGLDHTYIPLGDYVEPRSVIIEYGA</sequence>
<reference evidence="6" key="1">
    <citation type="submission" date="2014-04" db="EMBL/GenBank/DDBJ databases">
        <title>Evolutionary Origins and Diversification of the Mycorrhizal Mutualists.</title>
        <authorList>
            <consortium name="DOE Joint Genome Institute"/>
            <consortium name="Mycorrhizal Genomics Consortium"/>
            <person name="Kohler A."/>
            <person name="Kuo A."/>
            <person name="Nagy L.G."/>
            <person name="Floudas D."/>
            <person name="Copeland A."/>
            <person name="Barry K.W."/>
            <person name="Cichocki N."/>
            <person name="Veneault-Fourrey C."/>
            <person name="LaButti K."/>
            <person name="Lindquist E.A."/>
            <person name="Lipzen A."/>
            <person name="Lundell T."/>
            <person name="Morin E."/>
            <person name="Murat C."/>
            <person name="Riley R."/>
            <person name="Ohm R."/>
            <person name="Sun H."/>
            <person name="Tunlid A."/>
            <person name="Henrissat B."/>
            <person name="Grigoriev I.V."/>
            <person name="Hibbett D.S."/>
            <person name="Martin F."/>
        </authorList>
    </citation>
    <scope>NUCLEOTIDE SEQUENCE [LARGE SCALE GENOMIC DNA]</scope>
    <source>
        <strain evidence="6">FD-334 SS-4</strain>
    </source>
</reference>
<dbReference type="OrthoDB" id="5404895at2759"/>